<dbReference type="AlphaFoldDB" id="A0A7V9Z9T2"/>
<evidence type="ECO:0000259" key="2">
    <source>
        <dbReference type="PROSITE" id="PS51109"/>
    </source>
</evidence>
<feature type="domain" description="G5" evidence="2">
    <location>
        <begin position="208"/>
        <end position="288"/>
    </location>
</feature>
<dbReference type="InterPro" id="IPR051933">
    <property type="entry name" value="Resuscitation_pf_RpfB"/>
</dbReference>
<dbReference type="SMART" id="SM01208">
    <property type="entry name" value="G5"/>
    <property type="match status" value="1"/>
</dbReference>
<protein>
    <submittedName>
        <fullName evidence="3">Uncharacterized protein YabE (DUF348 family)</fullName>
    </submittedName>
</protein>
<dbReference type="RefSeq" id="WP_181557370.1">
    <property type="nucleotide sequence ID" value="NZ_JACDUT010000016.1"/>
</dbReference>
<dbReference type="InterPro" id="IPR011098">
    <property type="entry name" value="G5_dom"/>
</dbReference>
<dbReference type="Pfam" id="PF07501">
    <property type="entry name" value="G5"/>
    <property type="match status" value="1"/>
</dbReference>
<reference evidence="3 4" key="1">
    <citation type="submission" date="2020-07" db="EMBL/GenBank/DDBJ databases">
        <title>Genomic Encyclopedia of Type Strains, Phase IV (KMG-IV): sequencing the most valuable type-strain genomes for metagenomic binning, comparative biology and taxonomic classification.</title>
        <authorList>
            <person name="Goeker M."/>
        </authorList>
    </citation>
    <scope>NUCLEOTIDE SEQUENCE [LARGE SCALE GENOMIC DNA]</scope>
    <source>
        <strain evidence="3 4">DSM 15730</strain>
    </source>
</reference>
<sequence>MLANVKQLFSGSLKRNLTVTASSLIAFSATTGFAGYQITKEDVTLTANGKKQELRTHAKTVKEVLKEQHIQPRPEDYVYPSMDTPVTDDLNIVWEASRQITLTVNGKQKEIWTTAKTVKDLLAAQNITVKQQDKVSPSLDAKIRKGMQVMFEKAFPVKLNVGGKQQQVWATSTTVADFLKQHKIQLGELDRVEPSLHEKVKENMIVKVIKVQKVTDVVEEPVNFAVVTRKDAKLPRGEQRIISPGEKGLVSKQYEVVLENGKEVSRKLIKTETIKQSKDRIVAIGTKAPQYRSTHVVSRGNQEVARELYVTATAYTAYCEGCSGRTRTGINLRANPHMKVIAVDPRIIPLGSKVYVEGYGYAIAADTGSAINGYKIDVFFPEKSTAFRWGVKRVKVRVIQ</sequence>
<gene>
    <name evidence="3" type="ORF">HNR31_003512</name>
</gene>
<dbReference type="Proteomes" id="UP000523087">
    <property type="component" value="Unassembled WGS sequence"/>
</dbReference>
<proteinExistence type="predicted"/>
<dbReference type="Pfam" id="PF03990">
    <property type="entry name" value="DUF348"/>
    <property type="match status" value="3"/>
</dbReference>
<keyword evidence="1" id="KW-0732">Signal</keyword>
<dbReference type="GO" id="GO:0009254">
    <property type="term" value="P:peptidoglycan turnover"/>
    <property type="evidence" value="ECO:0007669"/>
    <property type="project" value="InterPro"/>
</dbReference>
<evidence type="ECO:0000313" key="4">
    <source>
        <dbReference type="Proteomes" id="UP000523087"/>
    </source>
</evidence>
<evidence type="ECO:0000256" key="1">
    <source>
        <dbReference type="ARBA" id="ARBA00022729"/>
    </source>
</evidence>
<accession>A0A7V9Z9T2</accession>
<dbReference type="InterPro" id="IPR010611">
    <property type="entry name" value="3D_dom"/>
</dbReference>
<dbReference type="InterPro" id="IPR036908">
    <property type="entry name" value="RlpA-like_sf"/>
</dbReference>
<dbReference type="GO" id="GO:0004553">
    <property type="term" value="F:hydrolase activity, hydrolyzing O-glycosyl compounds"/>
    <property type="evidence" value="ECO:0007669"/>
    <property type="project" value="InterPro"/>
</dbReference>
<organism evidence="3 4">
    <name type="scientific">Thermaerobacillus caldiproteolyticus</name>
    <dbReference type="NCBI Taxonomy" id="247480"/>
    <lineage>
        <taxon>Bacteria</taxon>
        <taxon>Bacillati</taxon>
        <taxon>Bacillota</taxon>
        <taxon>Bacilli</taxon>
        <taxon>Bacillales</taxon>
        <taxon>Anoxybacillaceae</taxon>
        <taxon>Thermaerobacillus</taxon>
    </lineage>
</organism>
<dbReference type="EMBL" id="JACDUT010000016">
    <property type="protein sequence ID" value="MBA2876694.1"/>
    <property type="molecule type" value="Genomic_DNA"/>
</dbReference>
<dbReference type="Pfam" id="PF06725">
    <property type="entry name" value="3D"/>
    <property type="match status" value="1"/>
</dbReference>
<name>A0A7V9Z9T2_9BACL</name>
<dbReference type="PANTHER" id="PTHR39160:SF4">
    <property type="entry name" value="RESUSCITATION-PROMOTING FACTOR RPFB"/>
    <property type="match status" value="1"/>
</dbReference>
<comment type="caution">
    <text evidence="3">The sequence shown here is derived from an EMBL/GenBank/DDBJ whole genome shotgun (WGS) entry which is preliminary data.</text>
</comment>
<dbReference type="PROSITE" id="PS51109">
    <property type="entry name" value="G5"/>
    <property type="match status" value="1"/>
</dbReference>
<evidence type="ECO:0000313" key="3">
    <source>
        <dbReference type="EMBL" id="MBA2876694.1"/>
    </source>
</evidence>
<dbReference type="InterPro" id="IPR007137">
    <property type="entry name" value="DUF348"/>
</dbReference>
<dbReference type="Gene3D" id="2.40.40.10">
    <property type="entry name" value="RlpA-like domain"/>
    <property type="match status" value="1"/>
</dbReference>
<dbReference type="SUPFAM" id="SSF50685">
    <property type="entry name" value="Barwin-like endoglucanases"/>
    <property type="match status" value="1"/>
</dbReference>
<dbReference type="Gene3D" id="2.20.230.10">
    <property type="entry name" value="Resuscitation-promoting factor rpfb"/>
    <property type="match status" value="1"/>
</dbReference>
<dbReference type="GO" id="GO:0019867">
    <property type="term" value="C:outer membrane"/>
    <property type="evidence" value="ECO:0007669"/>
    <property type="project" value="InterPro"/>
</dbReference>
<dbReference type="CDD" id="cd22786">
    <property type="entry name" value="DPBB_YuiC-like"/>
    <property type="match status" value="1"/>
</dbReference>
<dbReference type="PANTHER" id="PTHR39160">
    <property type="entry name" value="CELL WALL-BINDING PROTEIN YOCH"/>
    <property type="match status" value="1"/>
</dbReference>
<keyword evidence="4" id="KW-1185">Reference proteome</keyword>